<comment type="caution">
    <text evidence="3">The sequence shown here is derived from an EMBL/GenBank/DDBJ whole genome shotgun (WGS) entry which is preliminary data.</text>
</comment>
<dbReference type="InterPro" id="IPR013113">
    <property type="entry name" value="SIP_FAD-bd"/>
</dbReference>
<proteinExistence type="inferred from homology"/>
<dbReference type="PANTHER" id="PTHR30157:SF0">
    <property type="entry name" value="NADPH-DEPENDENT FERRIC-CHELATE REDUCTASE"/>
    <property type="match status" value="1"/>
</dbReference>
<organism evidence="3 4">
    <name type="scientific">Ensifer adhaerens</name>
    <name type="common">Sinorhizobium morelense</name>
    <dbReference type="NCBI Taxonomy" id="106592"/>
    <lineage>
        <taxon>Bacteria</taxon>
        <taxon>Pseudomonadati</taxon>
        <taxon>Pseudomonadota</taxon>
        <taxon>Alphaproteobacteria</taxon>
        <taxon>Hyphomicrobiales</taxon>
        <taxon>Rhizobiaceae</taxon>
        <taxon>Sinorhizobium/Ensifer group</taxon>
        <taxon>Ensifer</taxon>
    </lineage>
</organism>
<gene>
    <name evidence="3" type="ORF">AC244_29930</name>
</gene>
<dbReference type="PROSITE" id="PS51384">
    <property type="entry name" value="FAD_FR"/>
    <property type="match status" value="1"/>
</dbReference>
<dbReference type="Gene3D" id="2.40.30.10">
    <property type="entry name" value="Translation factors"/>
    <property type="match status" value="1"/>
</dbReference>
<dbReference type="AlphaFoldDB" id="A0A0L8BGM8"/>
<dbReference type="SUPFAM" id="SSF63380">
    <property type="entry name" value="Riboflavin synthase domain-like"/>
    <property type="match status" value="1"/>
</dbReference>
<dbReference type="RefSeq" id="WP_053252444.1">
    <property type="nucleotide sequence ID" value="NZ_LGAP01000033.1"/>
</dbReference>
<protein>
    <submittedName>
        <fullName evidence="3">FAD-binding protein</fullName>
    </submittedName>
</protein>
<dbReference type="OrthoDB" id="9814826at2"/>
<dbReference type="PATRIC" id="fig|106592.7.peg.5149"/>
<reference evidence="4" key="1">
    <citation type="submission" date="2015-07" db="EMBL/GenBank/DDBJ databases">
        <title>Whole genome sequence of an Ensifer adhaerens strain isolated from a cave pool in the Wind Cave National Park.</title>
        <authorList>
            <person name="Eng W.W.H."/>
            <person name="Gan H.M."/>
            <person name="Barton H.A."/>
            <person name="Savka M.A."/>
        </authorList>
    </citation>
    <scope>NUCLEOTIDE SEQUENCE [LARGE SCALE GENOMIC DNA]</scope>
    <source>
        <strain evidence="4">SD006</strain>
    </source>
</reference>
<dbReference type="InterPro" id="IPR017927">
    <property type="entry name" value="FAD-bd_FR_type"/>
</dbReference>
<dbReference type="GO" id="GO:0016491">
    <property type="term" value="F:oxidoreductase activity"/>
    <property type="evidence" value="ECO:0007669"/>
    <property type="project" value="InterPro"/>
</dbReference>
<dbReference type="InterPro" id="IPR039374">
    <property type="entry name" value="SIP_fam"/>
</dbReference>
<comment type="similarity">
    <text evidence="1">Belongs to the SIP oxidoreductase family.</text>
</comment>
<evidence type="ECO:0000259" key="2">
    <source>
        <dbReference type="PROSITE" id="PS51384"/>
    </source>
</evidence>
<evidence type="ECO:0000256" key="1">
    <source>
        <dbReference type="ARBA" id="ARBA00035644"/>
    </source>
</evidence>
<dbReference type="Gene3D" id="3.40.50.80">
    <property type="entry name" value="Nucleotide-binding domain of ferredoxin-NADP reductase (FNR) module"/>
    <property type="match status" value="1"/>
</dbReference>
<evidence type="ECO:0000313" key="4">
    <source>
        <dbReference type="Proteomes" id="UP000037425"/>
    </source>
</evidence>
<dbReference type="InterPro" id="IPR007037">
    <property type="entry name" value="SIP_rossman_dom"/>
</dbReference>
<dbReference type="Pfam" id="PF08021">
    <property type="entry name" value="FAD_binding_9"/>
    <property type="match status" value="2"/>
</dbReference>
<sequence length="255" mass="28030">MDTQSSPDNPNAPRIERVRHDLRRRALTVTDVERITPGMLRITLSGDDLADFVSLAPDDHVKILVPAADGTEERRDYTPRRYDAAARSLVLDFALHEAGPITQWAMNARPGDTLNVGGPRGSAVVSNVERWLLIGDETALPAIGRRIEEASGGTRITSIAAVADPAEQQAFETKAELTCHWAYRPLHEAADASALLAILRSVIIEPNTFVWVAAEASVTRAIRAHLTEERGYPLQWIKASGYWVKGKADSTEKFD</sequence>
<dbReference type="Proteomes" id="UP000037425">
    <property type="component" value="Unassembled WGS sequence"/>
</dbReference>
<dbReference type="InterPro" id="IPR039261">
    <property type="entry name" value="FNR_nucleotide-bd"/>
</dbReference>
<name>A0A0L8BGM8_ENSAD</name>
<accession>A0A0L8BGM8</accession>
<dbReference type="Pfam" id="PF04954">
    <property type="entry name" value="SIP"/>
    <property type="match status" value="1"/>
</dbReference>
<evidence type="ECO:0000313" key="3">
    <source>
        <dbReference type="EMBL" id="KOF13724.1"/>
    </source>
</evidence>
<dbReference type="EMBL" id="LGAP01000033">
    <property type="protein sequence ID" value="KOF13724.1"/>
    <property type="molecule type" value="Genomic_DNA"/>
</dbReference>
<feature type="domain" description="FAD-binding FR-type" evidence="2">
    <location>
        <begin position="22"/>
        <end position="126"/>
    </location>
</feature>
<dbReference type="CDD" id="cd06193">
    <property type="entry name" value="siderophore_interacting"/>
    <property type="match status" value="1"/>
</dbReference>
<dbReference type="PANTHER" id="PTHR30157">
    <property type="entry name" value="FERRIC REDUCTASE, NADPH-DEPENDENT"/>
    <property type="match status" value="1"/>
</dbReference>
<dbReference type="InterPro" id="IPR017938">
    <property type="entry name" value="Riboflavin_synthase-like_b-brl"/>
</dbReference>